<dbReference type="PANTHER" id="PTHR24410">
    <property type="entry name" value="HL07962P-RELATED"/>
    <property type="match status" value="1"/>
</dbReference>
<dbReference type="AlphaFoldDB" id="A0A9P6HB51"/>
<dbReference type="Gene3D" id="3.30.710.10">
    <property type="entry name" value="Potassium Channel Kv1.1, Chain A"/>
    <property type="match status" value="1"/>
</dbReference>
<dbReference type="PANTHER" id="PTHR24410:SF23">
    <property type="entry name" value="BTB DOMAIN-CONTAINING PROTEIN-RELATED"/>
    <property type="match status" value="1"/>
</dbReference>
<evidence type="ECO:0000259" key="1">
    <source>
        <dbReference type="PROSITE" id="PS50097"/>
    </source>
</evidence>
<keyword evidence="3" id="KW-1185">Reference proteome</keyword>
<dbReference type="Pfam" id="PF00651">
    <property type="entry name" value="BTB"/>
    <property type="match status" value="1"/>
</dbReference>
<feature type="domain" description="BTB" evidence="1">
    <location>
        <begin position="12"/>
        <end position="85"/>
    </location>
</feature>
<dbReference type="OrthoDB" id="6359816at2759"/>
<evidence type="ECO:0000313" key="3">
    <source>
        <dbReference type="Proteomes" id="UP000736335"/>
    </source>
</evidence>
<sequence>MPTSTFFTTDDGDIILRAGSESGTKHDFRVHKLILSLASPVFKDMLTFPQPPDQTSSDQHQLPVVDVPEPPEVLNDILRFIYPGEELPKILERSTINALLVAADKYNISSIYPTLRANLKNSLSPRRCDTFSAYVIACRFGFPEIAKEAAGLSSTQSLIHHKNHEDVQYISSTDLLRLVEFVLTREYQGLHRIQAILDQPHLLDSSTCRHGETAQDYYFHLEKEVEKAFVGIPCVGFKDLFEVLDRITDPPIGCDPPPESADWHYESDDQDAFCCPLRPMTIRRRLTEIEEDLRELNRKLLDSFFGKGSGGG</sequence>
<organism evidence="2 3">
    <name type="scientific">Thelephora terrestris</name>
    <dbReference type="NCBI Taxonomy" id="56493"/>
    <lineage>
        <taxon>Eukaryota</taxon>
        <taxon>Fungi</taxon>
        <taxon>Dikarya</taxon>
        <taxon>Basidiomycota</taxon>
        <taxon>Agaricomycotina</taxon>
        <taxon>Agaricomycetes</taxon>
        <taxon>Thelephorales</taxon>
        <taxon>Thelephoraceae</taxon>
        <taxon>Thelephora</taxon>
    </lineage>
</organism>
<dbReference type="Proteomes" id="UP000736335">
    <property type="component" value="Unassembled WGS sequence"/>
</dbReference>
<comment type="caution">
    <text evidence="2">The sequence shown here is derived from an EMBL/GenBank/DDBJ whole genome shotgun (WGS) entry which is preliminary data.</text>
</comment>
<dbReference type="InterPro" id="IPR011333">
    <property type="entry name" value="SKP1/BTB/POZ_sf"/>
</dbReference>
<dbReference type="SUPFAM" id="SSF54695">
    <property type="entry name" value="POZ domain"/>
    <property type="match status" value="1"/>
</dbReference>
<dbReference type="PROSITE" id="PS50097">
    <property type="entry name" value="BTB"/>
    <property type="match status" value="1"/>
</dbReference>
<dbReference type="InterPro" id="IPR051481">
    <property type="entry name" value="BTB-POZ/Galectin-3-binding"/>
</dbReference>
<dbReference type="InterPro" id="IPR000210">
    <property type="entry name" value="BTB/POZ_dom"/>
</dbReference>
<reference evidence="2" key="1">
    <citation type="journal article" date="2020" name="Nat. Commun.">
        <title>Large-scale genome sequencing of mycorrhizal fungi provides insights into the early evolution of symbiotic traits.</title>
        <authorList>
            <person name="Miyauchi S."/>
            <person name="Kiss E."/>
            <person name="Kuo A."/>
            <person name="Drula E."/>
            <person name="Kohler A."/>
            <person name="Sanchez-Garcia M."/>
            <person name="Morin E."/>
            <person name="Andreopoulos B."/>
            <person name="Barry K.W."/>
            <person name="Bonito G."/>
            <person name="Buee M."/>
            <person name="Carver A."/>
            <person name="Chen C."/>
            <person name="Cichocki N."/>
            <person name="Clum A."/>
            <person name="Culley D."/>
            <person name="Crous P.W."/>
            <person name="Fauchery L."/>
            <person name="Girlanda M."/>
            <person name="Hayes R.D."/>
            <person name="Keri Z."/>
            <person name="LaButti K."/>
            <person name="Lipzen A."/>
            <person name="Lombard V."/>
            <person name="Magnuson J."/>
            <person name="Maillard F."/>
            <person name="Murat C."/>
            <person name="Nolan M."/>
            <person name="Ohm R.A."/>
            <person name="Pangilinan J."/>
            <person name="Pereira M.F."/>
            <person name="Perotto S."/>
            <person name="Peter M."/>
            <person name="Pfister S."/>
            <person name="Riley R."/>
            <person name="Sitrit Y."/>
            <person name="Stielow J.B."/>
            <person name="Szollosi G."/>
            <person name="Zifcakova L."/>
            <person name="Stursova M."/>
            <person name="Spatafora J.W."/>
            <person name="Tedersoo L."/>
            <person name="Vaario L.M."/>
            <person name="Yamada A."/>
            <person name="Yan M."/>
            <person name="Wang P."/>
            <person name="Xu J."/>
            <person name="Bruns T."/>
            <person name="Baldrian P."/>
            <person name="Vilgalys R."/>
            <person name="Dunand C."/>
            <person name="Henrissat B."/>
            <person name="Grigoriev I.V."/>
            <person name="Hibbett D."/>
            <person name="Nagy L.G."/>
            <person name="Martin F.M."/>
        </authorList>
    </citation>
    <scope>NUCLEOTIDE SEQUENCE</scope>
    <source>
        <strain evidence="2">UH-Tt-Lm1</strain>
    </source>
</reference>
<reference evidence="2" key="2">
    <citation type="submission" date="2020-11" db="EMBL/GenBank/DDBJ databases">
        <authorList>
            <consortium name="DOE Joint Genome Institute"/>
            <person name="Kuo A."/>
            <person name="Miyauchi S."/>
            <person name="Kiss E."/>
            <person name="Drula E."/>
            <person name="Kohler A."/>
            <person name="Sanchez-Garcia M."/>
            <person name="Andreopoulos B."/>
            <person name="Barry K.W."/>
            <person name="Bonito G."/>
            <person name="Buee M."/>
            <person name="Carver A."/>
            <person name="Chen C."/>
            <person name="Cichocki N."/>
            <person name="Clum A."/>
            <person name="Culley D."/>
            <person name="Crous P.W."/>
            <person name="Fauchery L."/>
            <person name="Girlanda M."/>
            <person name="Hayes R."/>
            <person name="Keri Z."/>
            <person name="Labutti K."/>
            <person name="Lipzen A."/>
            <person name="Lombard V."/>
            <person name="Magnuson J."/>
            <person name="Maillard F."/>
            <person name="Morin E."/>
            <person name="Murat C."/>
            <person name="Nolan M."/>
            <person name="Ohm R."/>
            <person name="Pangilinan J."/>
            <person name="Pereira M."/>
            <person name="Perotto S."/>
            <person name="Peter M."/>
            <person name="Riley R."/>
            <person name="Sitrit Y."/>
            <person name="Stielow B."/>
            <person name="Szollosi G."/>
            <person name="Zifcakova L."/>
            <person name="Stursova M."/>
            <person name="Spatafora J.W."/>
            <person name="Tedersoo L."/>
            <person name="Vaario L.-M."/>
            <person name="Yamada A."/>
            <person name="Yan M."/>
            <person name="Wang P."/>
            <person name="Xu J."/>
            <person name="Bruns T."/>
            <person name="Baldrian P."/>
            <person name="Vilgalys R."/>
            <person name="Henrissat B."/>
            <person name="Grigoriev I.V."/>
            <person name="Hibbett D."/>
            <person name="Nagy L.G."/>
            <person name="Martin F.M."/>
        </authorList>
    </citation>
    <scope>NUCLEOTIDE SEQUENCE</scope>
    <source>
        <strain evidence="2">UH-Tt-Lm1</strain>
    </source>
</reference>
<dbReference type="EMBL" id="WIUZ02000010">
    <property type="protein sequence ID" value="KAF9783360.1"/>
    <property type="molecule type" value="Genomic_DNA"/>
</dbReference>
<proteinExistence type="predicted"/>
<gene>
    <name evidence="2" type="ORF">BJ322DRAFT_1070473</name>
</gene>
<name>A0A9P6HB51_9AGAM</name>
<dbReference type="CDD" id="cd18186">
    <property type="entry name" value="BTB_POZ_ZBTB_KLHL-like"/>
    <property type="match status" value="1"/>
</dbReference>
<protein>
    <recommendedName>
        <fullName evidence="1">BTB domain-containing protein</fullName>
    </recommendedName>
</protein>
<dbReference type="SMART" id="SM00225">
    <property type="entry name" value="BTB"/>
    <property type="match status" value="1"/>
</dbReference>
<evidence type="ECO:0000313" key="2">
    <source>
        <dbReference type="EMBL" id="KAF9783360.1"/>
    </source>
</evidence>
<accession>A0A9P6HB51</accession>